<evidence type="ECO:0000256" key="12">
    <source>
        <dbReference type="ARBA" id="ARBA00047880"/>
    </source>
</evidence>
<keyword evidence="4 14" id="KW-0288">FMN</keyword>
<dbReference type="InterPro" id="IPR015865">
    <property type="entry name" value="Riboflavin_kinase_bac/euk"/>
</dbReference>
<dbReference type="Pfam" id="PF01687">
    <property type="entry name" value="Flavokinase"/>
    <property type="match status" value="1"/>
</dbReference>
<dbReference type="Gene3D" id="2.40.30.30">
    <property type="entry name" value="Riboflavin kinase-like"/>
    <property type="match status" value="1"/>
</dbReference>
<dbReference type="InterPro" id="IPR023468">
    <property type="entry name" value="Riboflavin_kinase"/>
</dbReference>
<dbReference type="SUPFAM" id="SSF82114">
    <property type="entry name" value="Riboflavin kinase-like"/>
    <property type="match status" value="1"/>
</dbReference>
<name>D2MPT9_9FIRM</name>
<dbReference type="RefSeq" id="WP_006627402.1">
    <property type="nucleotide sequence ID" value="NZ_ADFR01000014.1"/>
</dbReference>
<dbReference type="PIRSF" id="PIRSF004491">
    <property type="entry name" value="FAD_Synth"/>
    <property type="match status" value="1"/>
</dbReference>
<dbReference type="UniPathway" id="UPA00277">
    <property type="reaction ID" value="UER00407"/>
</dbReference>
<proteinExistence type="inferred from homology"/>
<evidence type="ECO:0000256" key="14">
    <source>
        <dbReference type="PIRNR" id="PIRNR004491"/>
    </source>
</evidence>
<dbReference type="EC" id="2.7.1.26" evidence="14"/>
<dbReference type="eggNOG" id="COG0196">
    <property type="taxonomic scope" value="Bacteria"/>
</dbReference>
<dbReference type="NCBIfam" id="TIGR00083">
    <property type="entry name" value="ribF"/>
    <property type="match status" value="1"/>
</dbReference>
<reference evidence="17" key="1">
    <citation type="submission" date="2009-12" db="EMBL/GenBank/DDBJ databases">
        <title>Sequence of Clostridiales genomosp. BVAB3 str. UPII9-5.</title>
        <authorList>
            <person name="Madupu R."/>
            <person name="Durkin A.S."/>
            <person name="Torralba M."/>
            <person name="Methe B."/>
            <person name="Sutton G.G."/>
            <person name="Strausberg R.L."/>
            <person name="Nelson K.E."/>
        </authorList>
    </citation>
    <scope>NUCLEOTIDE SEQUENCE [LARGE SCALE GENOMIC DNA]</scope>
    <source>
        <strain evidence="17">W1219</strain>
    </source>
</reference>
<evidence type="ECO:0000256" key="2">
    <source>
        <dbReference type="ARBA" id="ARBA00005201"/>
    </source>
</evidence>
<dbReference type="GO" id="GO:0006747">
    <property type="term" value="P:FAD biosynthetic process"/>
    <property type="evidence" value="ECO:0007669"/>
    <property type="project" value="UniProtKB-UniRule"/>
</dbReference>
<evidence type="ECO:0000256" key="3">
    <source>
        <dbReference type="ARBA" id="ARBA00022630"/>
    </source>
</evidence>
<dbReference type="GO" id="GO:0009231">
    <property type="term" value="P:riboflavin biosynthetic process"/>
    <property type="evidence" value="ECO:0007669"/>
    <property type="project" value="InterPro"/>
</dbReference>
<keyword evidence="3 14" id="KW-0285">Flavoprotein</keyword>
<dbReference type="SMART" id="SM00904">
    <property type="entry name" value="Flavokinase"/>
    <property type="match status" value="1"/>
</dbReference>
<dbReference type="Proteomes" id="UP000005017">
    <property type="component" value="Unassembled WGS sequence"/>
</dbReference>
<protein>
    <recommendedName>
        <fullName evidence="14">Riboflavin biosynthesis protein</fullName>
    </recommendedName>
    <domain>
        <recommendedName>
            <fullName evidence="14">Riboflavin kinase</fullName>
            <ecNumber evidence="14">2.7.1.26</ecNumber>
        </recommendedName>
        <alternativeName>
            <fullName evidence="14">Flavokinase</fullName>
        </alternativeName>
    </domain>
    <domain>
        <recommendedName>
            <fullName evidence="14">FMN adenylyltransferase</fullName>
            <ecNumber evidence="14">2.7.7.2</ecNumber>
        </recommendedName>
        <alternativeName>
            <fullName evidence="14">FAD pyrophosphorylase</fullName>
        </alternativeName>
        <alternativeName>
            <fullName evidence="14">FAD synthase</fullName>
        </alternativeName>
    </domain>
</protein>
<gene>
    <name evidence="16" type="primary">ribF</name>
    <name evidence="16" type="ORF">HMPREF9013_0326</name>
</gene>
<dbReference type="InterPro" id="IPR015864">
    <property type="entry name" value="FAD_synthase"/>
</dbReference>
<dbReference type="SUPFAM" id="SSF52374">
    <property type="entry name" value="Nucleotidylyl transferase"/>
    <property type="match status" value="1"/>
</dbReference>
<dbReference type="UniPathway" id="UPA00276">
    <property type="reaction ID" value="UER00406"/>
</dbReference>
<dbReference type="Pfam" id="PF06574">
    <property type="entry name" value="FAD_syn"/>
    <property type="match status" value="1"/>
</dbReference>
<sequence length="305" mass="35134">MEKHFLHMTNGTKIEENLVACIGYFDGLHRGHQALVQKTLEVAKQMKAVPTMISFEPDPRVVIKGISNFKHIMTMSDRFSLAEKLGIEKFVLLDFTKEMAALKPQAFIDQILGQLHLKGLVCGFDFHFGQYGQGDYHFLQKQCDYPVFRIDKVEDQQGKISSTRIGKAIQKGRMEEVNHLLGREYSSEGRVIHGLHNGHSLHFPTANIDYSEELILPKVGVYGGYVLLDGIKKLCMINLGHNPSVQYQKRLSLEVHILDYKGDLYDQTVRIYWLGFLRDEIHFSSKEELIQQLKKDQTEVIKRWK</sequence>
<evidence type="ECO:0000256" key="1">
    <source>
        <dbReference type="ARBA" id="ARBA00004726"/>
    </source>
</evidence>
<evidence type="ECO:0000256" key="13">
    <source>
        <dbReference type="ARBA" id="ARBA00049494"/>
    </source>
</evidence>
<evidence type="ECO:0000256" key="10">
    <source>
        <dbReference type="ARBA" id="ARBA00022840"/>
    </source>
</evidence>
<dbReference type="InterPro" id="IPR023465">
    <property type="entry name" value="Riboflavin_kinase_dom_sf"/>
</dbReference>
<evidence type="ECO:0000256" key="6">
    <source>
        <dbReference type="ARBA" id="ARBA00022695"/>
    </source>
</evidence>
<dbReference type="GO" id="GO:0005524">
    <property type="term" value="F:ATP binding"/>
    <property type="evidence" value="ECO:0007669"/>
    <property type="project" value="UniProtKB-UniRule"/>
</dbReference>
<comment type="pathway">
    <text evidence="2 14">Cofactor biosynthesis; FMN biosynthesis; FMN from riboflavin (ATP route): step 1/1.</text>
</comment>
<comment type="caution">
    <text evidence="16">The sequence shown here is derived from an EMBL/GenBank/DDBJ whole genome shotgun (WGS) entry which is preliminary data.</text>
</comment>
<evidence type="ECO:0000256" key="4">
    <source>
        <dbReference type="ARBA" id="ARBA00022643"/>
    </source>
</evidence>
<dbReference type="GO" id="GO:0009398">
    <property type="term" value="P:FMN biosynthetic process"/>
    <property type="evidence" value="ECO:0007669"/>
    <property type="project" value="UniProtKB-UniRule"/>
</dbReference>
<keyword evidence="8 14" id="KW-0418">Kinase</keyword>
<evidence type="ECO:0000256" key="11">
    <source>
        <dbReference type="ARBA" id="ARBA00023268"/>
    </source>
</evidence>
<dbReference type="EC" id="2.7.7.2" evidence="14"/>
<dbReference type="InterPro" id="IPR014729">
    <property type="entry name" value="Rossmann-like_a/b/a_fold"/>
</dbReference>
<evidence type="ECO:0000256" key="9">
    <source>
        <dbReference type="ARBA" id="ARBA00022827"/>
    </source>
</evidence>
<dbReference type="AlphaFoldDB" id="D2MPT9"/>
<evidence type="ECO:0000259" key="15">
    <source>
        <dbReference type="SMART" id="SM00904"/>
    </source>
</evidence>
<dbReference type="GO" id="GO:0008531">
    <property type="term" value="F:riboflavin kinase activity"/>
    <property type="evidence" value="ECO:0007669"/>
    <property type="project" value="UniProtKB-UniRule"/>
</dbReference>
<evidence type="ECO:0000313" key="17">
    <source>
        <dbReference type="Proteomes" id="UP000005017"/>
    </source>
</evidence>
<dbReference type="InterPro" id="IPR002606">
    <property type="entry name" value="Riboflavin_kinase_bac"/>
</dbReference>
<keyword evidence="11" id="KW-0511">Multifunctional enzyme</keyword>
<dbReference type="PANTHER" id="PTHR22749">
    <property type="entry name" value="RIBOFLAVIN KINASE/FMN ADENYLYLTRANSFERASE"/>
    <property type="match status" value="1"/>
</dbReference>
<dbReference type="STRING" id="679192.HMPREF9013_0326"/>
<keyword evidence="17" id="KW-1185">Reference proteome</keyword>
<evidence type="ECO:0000256" key="8">
    <source>
        <dbReference type="ARBA" id="ARBA00022777"/>
    </source>
</evidence>
<keyword evidence="9 14" id="KW-0274">FAD</keyword>
<keyword evidence="10 14" id="KW-0067">ATP-binding</keyword>
<comment type="catalytic activity">
    <reaction evidence="13 14">
        <text>FMN + ATP + H(+) = FAD + diphosphate</text>
        <dbReference type="Rhea" id="RHEA:17237"/>
        <dbReference type="ChEBI" id="CHEBI:15378"/>
        <dbReference type="ChEBI" id="CHEBI:30616"/>
        <dbReference type="ChEBI" id="CHEBI:33019"/>
        <dbReference type="ChEBI" id="CHEBI:57692"/>
        <dbReference type="ChEBI" id="CHEBI:58210"/>
        <dbReference type="EC" id="2.7.7.2"/>
    </reaction>
</comment>
<keyword evidence="6 14" id="KW-0548">Nucleotidyltransferase</keyword>
<comment type="pathway">
    <text evidence="1 14">Cofactor biosynthesis; FAD biosynthesis; FAD from FMN: step 1/1.</text>
</comment>
<organism evidence="16 17">
    <name type="scientific">Bulleidia extructa W1219</name>
    <dbReference type="NCBI Taxonomy" id="679192"/>
    <lineage>
        <taxon>Bacteria</taxon>
        <taxon>Bacillati</taxon>
        <taxon>Bacillota</taxon>
        <taxon>Erysipelotrichia</taxon>
        <taxon>Erysipelotrichales</taxon>
        <taxon>Erysipelotrichaceae</taxon>
        <taxon>Bulleidia</taxon>
    </lineage>
</organism>
<dbReference type="OrthoDB" id="9803667at2"/>
<feature type="domain" description="Riboflavin kinase" evidence="15">
    <location>
        <begin position="180"/>
        <end position="305"/>
    </location>
</feature>
<keyword evidence="5 14" id="KW-0808">Transferase</keyword>
<dbReference type="PANTHER" id="PTHR22749:SF6">
    <property type="entry name" value="RIBOFLAVIN KINASE"/>
    <property type="match status" value="1"/>
</dbReference>
<keyword evidence="7 14" id="KW-0547">Nucleotide-binding</keyword>
<dbReference type="CDD" id="cd02064">
    <property type="entry name" value="FAD_synthetase_N"/>
    <property type="match status" value="1"/>
</dbReference>
<comment type="catalytic activity">
    <reaction evidence="12 14">
        <text>riboflavin + ATP = FMN + ADP + H(+)</text>
        <dbReference type="Rhea" id="RHEA:14357"/>
        <dbReference type="ChEBI" id="CHEBI:15378"/>
        <dbReference type="ChEBI" id="CHEBI:30616"/>
        <dbReference type="ChEBI" id="CHEBI:57986"/>
        <dbReference type="ChEBI" id="CHEBI:58210"/>
        <dbReference type="ChEBI" id="CHEBI:456216"/>
        <dbReference type="EC" id="2.7.1.26"/>
    </reaction>
</comment>
<evidence type="ECO:0000313" key="16">
    <source>
        <dbReference type="EMBL" id="EFC05392.1"/>
    </source>
</evidence>
<evidence type="ECO:0000256" key="5">
    <source>
        <dbReference type="ARBA" id="ARBA00022679"/>
    </source>
</evidence>
<dbReference type="GO" id="GO:0003919">
    <property type="term" value="F:FMN adenylyltransferase activity"/>
    <property type="evidence" value="ECO:0007669"/>
    <property type="project" value="UniProtKB-UniRule"/>
</dbReference>
<dbReference type="EMBL" id="ADFR01000014">
    <property type="protein sequence ID" value="EFC05392.1"/>
    <property type="molecule type" value="Genomic_DNA"/>
</dbReference>
<dbReference type="Gene3D" id="3.40.50.620">
    <property type="entry name" value="HUPs"/>
    <property type="match status" value="1"/>
</dbReference>
<evidence type="ECO:0000256" key="7">
    <source>
        <dbReference type="ARBA" id="ARBA00022741"/>
    </source>
</evidence>
<comment type="similarity">
    <text evidence="14">Belongs to the ribF family.</text>
</comment>
<accession>D2MPT9</accession>